<keyword evidence="2" id="KW-1185">Reference proteome</keyword>
<sequence>MQTLCQNKQQASIKMKESSDIVTKAKLPSITKVNTGKQSVLTTSSSNINSSEKSTSVYNKSSLSELTKLMNNPEYMLQLLAMMGCSSTESSSSLGMNSLLNSLITSPSPSTSSSYSSTLNQQLQTLLALTTLTGSTDSSTSANSSLTSTLASLFGNTVSSANIGNVSKASNFGSVGSVLPKSDDLKKLEIADLSTRSKQSLPSKQLNLGNVEKQNTTTTLSNTQSERSTSVNNKASLAGQNDYLKMMSNPQYFLQLLSLMGYGTDSSSSLGMNSLINPLIASPSPSTSAYNTTLQNQQLQTLLALNSFGTTDTNNPANSYLTAALASLSGSTSSAFKSGSGHASNNKTEIGSLDSTIWGKSDSFKKLENRDLVARTKEPLPTRQQNIAKQNNSNTSTTQSSSVKSTSVINKSLIGQSEYTKLMSNPQYLLQLLSMMGYSTDSSSSLGVNSLMNSLIASLASTSSTYDTSLQNQQLQTLLALSSLNGTTDLNNAAYSYLAAAIASMSGSTSSAPKSGQKKQDTQDKCQQGQSGQKTKQNQS</sequence>
<name>A0A914L3C0_MELIC</name>
<reference evidence="3" key="1">
    <citation type="submission" date="2022-11" db="UniProtKB">
        <authorList>
            <consortium name="WormBaseParasite"/>
        </authorList>
    </citation>
    <scope>IDENTIFICATION</scope>
</reference>
<dbReference type="AlphaFoldDB" id="A0A914L3C0"/>
<feature type="region of interest" description="Disordered" evidence="1">
    <location>
        <begin position="507"/>
        <end position="540"/>
    </location>
</feature>
<evidence type="ECO:0000313" key="3">
    <source>
        <dbReference type="WBParaSite" id="Minc3s00239g08308"/>
    </source>
</evidence>
<evidence type="ECO:0000256" key="1">
    <source>
        <dbReference type="SAM" id="MobiDB-lite"/>
    </source>
</evidence>
<proteinExistence type="predicted"/>
<feature type="compositionally biased region" description="Low complexity" evidence="1">
    <location>
        <begin position="214"/>
        <end position="225"/>
    </location>
</feature>
<feature type="region of interest" description="Disordered" evidence="1">
    <location>
        <begin position="369"/>
        <end position="403"/>
    </location>
</feature>
<protein>
    <submittedName>
        <fullName evidence="3">Uncharacterized protein</fullName>
    </submittedName>
</protein>
<dbReference type="WBParaSite" id="Minc3s00239g08308">
    <property type="protein sequence ID" value="Minc3s00239g08308"/>
    <property type="gene ID" value="Minc3s00239g08308"/>
</dbReference>
<feature type="compositionally biased region" description="Basic and acidic residues" evidence="1">
    <location>
        <begin position="369"/>
        <end position="380"/>
    </location>
</feature>
<feature type="compositionally biased region" description="Polar residues" evidence="1">
    <location>
        <begin position="199"/>
        <end position="208"/>
    </location>
</feature>
<dbReference type="Proteomes" id="UP000887563">
    <property type="component" value="Unplaced"/>
</dbReference>
<organism evidence="2 3">
    <name type="scientific">Meloidogyne incognita</name>
    <name type="common">Southern root-knot nematode worm</name>
    <name type="synonym">Oxyuris incognita</name>
    <dbReference type="NCBI Taxonomy" id="6306"/>
    <lineage>
        <taxon>Eukaryota</taxon>
        <taxon>Metazoa</taxon>
        <taxon>Ecdysozoa</taxon>
        <taxon>Nematoda</taxon>
        <taxon>Chromadorea</taxon>
        <taxon>Rhabditida</taxon>
        <taxon>Tylenchina</taxon>
        <taxon>Tylenchomorpha</taxon>
        <taxon>Tylenchoidea</taxon>
        <taxon>Meloidogynidae</taxon>
        <taxon>Meloidogyninae</taxon>
        <taxon>Meloidogyne</taxon>
        <taxon>Meloidogyne incognita group</taxon>
    </lineage>
</organism>
<evidence type="ECO:0000313" key="2">
    <source>
        <dbReference type="Proteomes" id="UP000887563"/>
    </source>
</evidence>
<accession>A0A914L3C0</accession>
<feature type="region of interest" description="Disordered" evidence="1">
    <location>
        <begin position="199"/>
        <end position="234"/>
    </location>
</feature>
<feature type="compositionally biased region" description="Polar residues" evidence="1">
    <location>
        <begin position="531"/>
        <end position="540"/>
    </location>
</feature>
<feature type="compositionally biased region" description="Low complexity" evidence="1">
    <location>
        <begin position="390"/>
        <end position="403"/>
    </location>
</feature>